<name>A0A8X6NLL0_NEPPI</name>
<gene>
    <name evidence="1" type="ORF">NPIL_208321</name>
</gene>
<evidence type="ECO:0000313" key="2">
    <source>
        <dbReference type="Proteomes" id="UP000887013"/>
    </source>
</evidence>
<accession>A0A8X6NLL0</accession>
<dbReference type="AlphaFoldDB" id="A0A8X6NLL0"/>
<evidence type="ECO:0000313" key="1">
    <source>
        <dbReference type="EMBL" id="GFT19110.1"/>
    </source>
</evidence>
<dbReference type="Proteomes" id="UP000887013">
    <property type="component" value="Unassembled WGS sequence"/>
</dbReference>
<reference evidence="1" key="1">
    <citation type="submission" date="2020-08" db="EMBL/GenBank/DDBJ databases">
        <title>Multicomponent nature underlies the extraordinary mechanical properties of spider dragline silk.</title>
        <authorList>
            <person name="Kono N."/>
            <person name="Nakamura H."/>
            <person name="Mori M."/>
            <person name="Yoshida Y."/>
            <person name="Ohtoshi R."/>
            <person name="Malay A.D."/>
            <person name="Moran D.A.P."/>
            <person name="Tomita M."/>
            <person name="Numata K."/>
            <person name="Arakawa K."/>
        </authorList>
    </citation>
    <scope>NUCLEOTIDE SEQUENCE</scope>
</reference>
<sequence length="148" mass="16687">MSGDRLGTCQYAAQATCKRSHLSPPQMRRCCERCLSKEDLLIAESESETLINRVRGSGPRTCGRRALWMDSLGNGVLTRQRPVSIHSFMDFERTSIYNARLRIPLKSADEDSLPFPLLFFASIPDGLHWLIGNLKWSLKLAFIGNGFL</sequence>
<dbReference type="EMBL" id="BMAW01059014">
    <property type="protein sequence ID" value="GFT19110.1"/>
    <property type="molecule type" value="Genomic_DNA"/>
</dbReference>
<organism evidence="1 2">
    <name type="scientific">Nephila pilipes</name>
    <name type="common">Giant wood spider</name>
    <name type="synonym">Nephila maculata</name>
    <dbReference type="NCBI Taxonomy" id="299642"/>
    <lineage>
        <taxon>Eukaryota</taxon>
        <taxon>Metazoa</taxon>
        <taxon>Ecdysozoa</taxon>
        <taxon>Arthropoda</taxon>
        <taxon>Chelicerata</taxon>
        <taxon>Arachnida</taxon>
        <taxon>Araneae</taxon>
        <taxon>Araneomorphae</taxon>
        <taxon>Entelegynae</taxon>
        <taxon>Araneoidea</taxon>
        <taxon>Nephilidae</taxon>
        <taxon>Nephila</taxon>
    </lineage>
</organism>
<proteinExistence type="predicted"/>
<protein>
    <submittedName>
        <fullName evidence="1">Uncharacterized protein</fullName>
    </submittedName>
</protein>
<keyword evidence="2" id="KW-1185">Reference proteome</keyword>
<comment type="caution">
    <text evidence="1">The sequence shown here is derived from an EMBL/GenBank/DDBJ whole genome shotgun (WGS) entry which is preliminary data.</text>
</comment>